<evidence type="ECO:0000313" key="2">
    <source>
        <dbReference type="EMBL" id="KAL1116637.1"/>
    </source>
</evidence>
<gene>
    <name evidence="2" type="ORF">AAG570_005109</name>
</gene>
<dbReference type="Proteomes" id="UP001558652">
    <property type="component" value="Unassembled WGS sequence"/>
</dbReference>
<name>A0ABD0Y0E2_9HEMI</name>
<keyword evidence="3" id="KW-1185">Reference proteome</keyword>
<accession>A0ABD0Y0E2</accession>
<organism evidence="2 3">
    <name type="scientific">Ranatra chinensis</name>
    <dbReference type="NCBI Taxonomy" id="642074"/>
    <lineage>
        <taxon>Eukaryota</taxon>
        <taxon>Metazoa</taxon>
        <taxon>Ecdysozoa</taxon>
        <taxon>Arthropoda</taxon>
        <taxon>Hexapoda</taxon>
        <taxon>Insecta</taxon>
        <taxon>Pterygota</taxon>
        <taxon>Neoptera</taxon>
        <taxon>Paraneoptera</taxon>
        <taxon>Hemiptera</taxon>
        <taxon>Heteroptera</taxon>
        <taxon>Panheteroptera</taxon>
        <taxon>Nepomorpha</taxon>
        <taxon>Nepidae</taxon>
        <taxon>Ranatrinae</taxon>
        <taxon>Ranatra</taxon>
    </lineage>
</organism>
<dbReference type="AlphaFoldDB" id="A0ABD0Y0E2"/>
<protein>
    <submittedName>
        <fullName evidence="2">Uncharacterized protein</fullName>
    </submittedName>
</protein>
<reference evidence="2 3" key="1">
    <citation type="submission" date="2024-07" db="EMBL/GenBank/DDBJ databases">
        <title>Chromosome-level genome assembly of the water stick insect Ranatra chinensis (Heteroptera: Nepidae).</title>
        <authorList>
            <person name="Liu X."/>
        </authorList>
    </citation>
    <scope>NUCLEOTIDE SEQUENCE [LARGE SCALE GENOMIC DNA]</scope>
    <source>
        <strain evidence="2">Cailab_2021Rc</strain>
        <tissue evidence="2">Muscle</tissue>
    </source>
</reference>
<evidence type="ECO:0000313" key="3">
    <source>
        <dbReference type="Proteomes" id="UP001558652"/>
    </source>
</evidence>
<sequence length="189" mass="20601">MALGICHPFVNALFERDFAQGKHQLDDLQSWCKRWSSIPFSAPKPTHCERMLPDNGPMITKFRVCLERSPPAGDDDNARNTQRDMGGTSDLSDCGNIEVGMKSVVRNVPGCVEDSTKGFGLERLDSVNIKLSGWAPQLYTVCPGFEGWTLHDRAEASGSGGFMDSGNVEVMMDLVGNIPGGIEDGTDDF</sequence>
<proteinExistence type="predicted"/>
<evidence type="ECO:0000256" key="1">
    <source>
        <dbReference type="SAM" id="MobiDB-lite"/>
    </source>
</evidence>
<comment type="caution">
    <text evidence="2">The sequence shown here is derived from an EMBL/GenBank/DDBJ whole genome shotgun (WGS) entry which is preliminary data.</text>
</comment>
<feature type="region of interest" description="Disordered" evidence="1">
    <location>
        <begin position="69"/>
        <end position="92"/>
    </location>
</feature>
<dbReference type="EMBL" id="JBFDAA010000017">
    <property type="protein sequence ID" value="KAL1116637.1"/>
    <property type="molecule type" value="Genomic_DNA"/>
</dbReference>